<dbReference type="KEGG" id="nia:A8C56_07230"/>
<sequence>MTALQFFYFIFNLLSPQKVAKKAWPKERSAFWSPAHMKIPIEKQPQNANERAGRRLRCLAVVQSLLRCFFTGMARLKINIRCVKKRPSEAG</sequence>
<reference evidence="1 2" key="1">
    <citation type="submission" date="2016-05" db="EMBL/GenBank/DDBJ databases">
        <title>Niabella ginsenosidivorans BS26 whole genome sequencing.</title>
        <authorList>
            <person name="Im W.T."/>
            <person name="Siddiqi M.Z."/>
        </authorList>
    </citation>
    <scope>NUCLEOTIDE SEQUENCE [LARGE SCALE GENOMIC DNA]</scope>
    <source>
        <strain evidence="1 2">BS26</strain>
    </source>
</reference>
<dbReference type="AlphaFoldDB" id="A0A1A9I260"/>
<accession>A0A1A9I260</accession>
<dbReference type="EMBL" id="CP015772">
    <property type="protein sequence ID" value="ANH80800.1"/>
    <property type="molecule type" value="Genomic_DNA"/>
</dbReference>
<name>A0A1A9I260_9BACT</name>
<dbReference type="STRING" id="1176587.A8C56_07230"/>
<evidence type="ECO:0000313" key="2">
    <source>
        <dbReference type="Proteomes" id="UP000077667"/>
    </source>
</evidence>
<proteinExistence type="predicted"/>
<gene>
    <name evidence="1" type="ORF">A8C56_07230</name>
</gene>
<dbReference type="Proteomes" id="UP000077667">
    <property type="component" value="Chromosome"/>
</dbReference>
<evidence type="ECO:0000313" key="1">
    <source>
        <dbReference type="EMBL" id="ANH80800.1"/>
    </source>
</evidence>
<protein>
    <submittedName>
        <fullName evidence="1">Uncharacterized protein</fullName>
    </submittedName>
</protein>
<keyword evidence="2" id="KW-1185">Reference proteome</keyword>
<organism evidence="1 2">
    <name type="scientific">Niabella ginsenosidivorans</name>
    <dbReference type="NCBI Taxonomy" id="1176587"/>
    <lineage>
        <taxon>Bacteria</taxon>
        <taxon>Pseudomonadati</taxon>
        <taxon>Bacteroidota</taxon>
        <taxon>Chitinophagia</taxon>
        <taxon>Chitinophagales</taxon>
        <taxon>Chitinophagaceae</taxon>
        <taxon>Niabella</taxon>
    </lineage>
</organism>